<proteinExistence type="predicted"/>
<evidence type="ECO:0000313" key="3">
    <source>
        <dbReference type="EMBL" id="GHI60667.1"/>
    </source>
</evidence>
<keyword evidence="4" id="KW-1185">Reference proteome</keyword>
<dbReference type="InterPro" id="IPR038694">
    <property type="entry name" value="DUF427_sf"/>
</dbReference>
<feature type="domain" description="DUF427" evidence="2">
    <location>
        <begin position="36"/>
        <end position="127"/>
    </location>
</feature>
<evidence type="ECO:0000313" key="4">
    <source>
        <dbReference type="Proteomes" id="UP000649259"/>
    </source>
</evidence>
<feature type="region of interest" description="Disordered" evidence="1">
    <location>
        <begin position="1"/>
        <end position="24"/>
    </location>
</feature>
<dbReference type="PANTHER" id="PTHR43058">
    <property type="entry name" value="SLR0655 PROTEIN"/>
    <property type="match status" value="1"/>
</dbReference>
<organism evidence="3 4">
    <name type="scientific">Streptomyces asoensis</name>
    <dbReference type="NCBI Taxonomy" id="249586"/>
    <lineage>
        <taxon>Bacteria</taxon>
        <taxon>Bacillati</taxon>
        <taxon>Actinomycetota</taxon>
        <taxon>Actinomycetes</taxon>
        <taxon>Kitasatosporales</taxon>
        <taxon>Streptomycetaceae</taxon>
        <taxon>Streptomyces</taxon>
    </lineage>
</organism>
<dbReference type="Proteomes" id="UP000649259">
    <property type="component" value="Unassembled WGS sequence"/>
</dbReference>
<gene>
    <name evidence="3" type="ORF">Saso_23170</name>
</gene>
<dbReference type="Pfam" id="PF04248">
    <property type="entry name" value="NTP_transf_9"/>
    <property type="match status" value="1"/>
</dbReference>
<evidence type="ECO:0000259" key="2">
    <source>
        <dbReference type="Pfam" id="PF04248"/>
    </source>
</evidence>
<protein>
    <recommendedName>
        <fullName evidence="2">DUF427 domain-containing protein</fullName>
    </recommendedName>
</protein>
<sequence>MFRNEEAAVPSHQTAPGESVWDYPRPPALRRDTRRVVVECGGEIVADTTGALKILETSHPPVFYVPPADVRGDLLRPSAHHTWCEWKGGADYWDVVVGSDVRPLAAWSYPDPRPPYEELVGHFAFYASRVDRCAVGDTIVQPQEGDFYGGWITPEIRGPFKGGAHTRGW</sequence>
<comment type="caution">
    <text evidence="3">The sequence shown here is derived from an EMBL/GenBank/DDBJ whole genome shotgun (WGS) entry which is preliminary data.</text>
</comment>
<dbReference type="Gene3D" id="2.170.150.40">
    <property type="entry name" value="Domain of unknown function (DUF427)"/>
    <property type="match status" value="1"/>
</dbReference>
<name>A0ABQ3RXX7_9ACTN</name>
<reference evidence="4" key="1">
    <citation type="submission" date="2023-07" db="EMBL/GenBank/DDBJ databases">
        <title>Whole genome shotgun sequence of Streptomyces cacaoi subsp. asoensis NBRC 13813.</title>
        <authorList>
            <person name="Komaki H."/>
            <person name="Tamura T."/>
        </authorList>
    </citation>
    <scope>NUCLEOTIDE SEQUENCE [LARGE SCALE GENOMIC DNA]</scope>
    <source>
        <strain evidence="4">NBRC 13813</strain>
    </source>
</reference>
<dbReference type="PANTHER" id="PTHR43058:SF1">
    <property type="entry name" value="DUF427 DOMAIN-CONTAINING PROTEIN"/>
    <property type="match status" value="1"/>
</dbReference>
<evidence type="ECO:0000256" key="1">
    <source>
        <dbReference type="SAM" id="MobiDB-lite"/>
    </source>
</evidence>
<dbReference type="InterPro" id="IPR007361">
    <property type="entry name" value="DUF427"/>
</dbReference>
<dbReference type="EMBL" id="BNEB01000002">
    <property type="protein sequence ID" value="GHI60667.1"/>
    <property type="molecule type" value="Genomic_DNA"/>
</dbReference>
<accession>A0ABQ3RXX7</accession>